<dbReference type="InParanoid" id="A0A2H3ER30"/>
<feature type="domain" description="Carbohydrate kinase PfkB" evidence="7">
    <location>
        <begin position="679"/>
        <end position="760"/>
    </location>
</feature>
<dbReference type="PANTHER" id="PTHR42909:SF1">
    <property type="entry name" value="CARBOHYDRATE KINASE PFKB DOMAIN-CONTAINING PROTEIN"/>
    <property type="match status" value="1"/>
</dbReference>
<keyword evidence="2" id="KW-0378">Hydrolase</keyword>
<keyword evidence="5" id="KW-0326">Glycosidase</keyword>
<evidence type="ECO:0000256" key="1">
    <source>
        <dbReference type="ARBA" id="ARBA00022723"/>
    </source>
</evidence>
<feature type="compositionally biased region" description="Basic and acidic residues" evidence="6">
    <location>
        <begin position="349"/>
        <end position="361"/>
    </location>
</feature>
<dbReference type="GO" id="GO:0004730">
    <property type="term" value="F:pseudouridylate synthase activity"/>
    <property type="evidence" value="ECO:0007669"/>
    <property type="project" value="InterPro"/>
</dbReference>
<dbReference type="GO" id="GO:0005737">
    <property type="term" value="C:cytoplasm"/>
    <property type="evidence" value="ECO:0007669"/>
    <property type="project" value="TreeGrafter"/>
</dbReference>
<protein>
    <submittedName>
        <fullName evidence="8">Indigoidine synthase A-like protein</fullName>
    </submittedName>
</protein>
<dbReference type="Gene3D" id="3.40.1790.10">
    <property type="entry name" value="Indigoidine synthase domain"/>
    <property type="match status" value="1"/>
</dbReference>
<keyword evidence="1" id="KW-0479">Metal-binding</keyword>
<evidence type="ECO:0000256" key="5">
    <source>
        <dbReference type="ARBA" id="ARBA00023295"/>
    </source>
</evidence>
<evidence type="ECO:0000313" key="8">
    <source>
        <dbReference type="EMBL" id="PBL01297.1"/>
    </source>
</evidence>
<name>A0A2H3ER30_ARMGA</name>
<dbReference type="InterPro" id="IPR029056">
    <property type="entry name" value="Ribokinase-like"/>
</dbReference>
<dbReference type="SUPFAM" id="SSF110581">
    <property type="entry name" value="Indigoidine synthase A-like"/>
    <property type="match status" value="1"/>
</dbReference>
<dbReference type="GO" id="GO:0046872">
    <property type="term" value="F:metal ion binding"/>
    <property type="evidence" value="ECO:0007669"/>
    <property type="project" value="UniProtKB-KW"/>
</dbReference>
<dbReference type="InterPro" id="IPR022830">
    <property type="entry name" value="Indigdn_synthA-like"/>
</dbReference>
<reference evidence="9" key="1">
    <citation type="journal article" date="2017" name="Nat. Ecol. Evol.">
        <title>Genome expansion and lineage-specific genetic innovations in the forest pathogenic fungi Armillaria.</title>
        <authorList>
            <person name="Sipos G."/>
            <person name="Prasanna A.N."/>
            <person name="Walter M.C."/>
            <person name="O'Connor E."/>
            <person name="Balint B."/>
            <person name="Krizsan K."/>
            <person name="Kiss B."/>
            <person name="Hess J."/>
            <person name="Varga T."/>
            <person name="Slot J."/>
            <person name="Riley R."/>
            <person name="Boka B."/>
            <person name="Rigling D."/>
            <person name="Barry K."/>
            <person name="Lee J."/>
            <person name="Mihaltcheva S."/>
            <person name="LaButti K."/>
            <person name="Lipzen A."/>
            <person name="Waldron R."/>
            <person name="Moloney N.M."/>
            <person name="Sperisen C."/>
            <person name="Kredics L."/>
            <person name="Vagvoelgyi C."/>
            <person name="Patrignani A."/>
            <person name="Fitzpatrick D."/>
            <person name="Nagy I."/>
            <person name="Doyle S."/>
            <person name="Anderson J.B."/>
            <person name="Grigoriev I.V."/>
            <person name="Gueldener U."/>
            <person name="Muensterkoetter M."/>
            <person name="Nagy L.G."/>
        </authorList>
    </citation>
    <scope>NUCLEOTIDE SEQUENCE [LARGE SCALE GENOMIC DNA]</scope>
    <source>
        <strain evidence="9">Ar21-2</strain>
    </source>
</reference>
<dbReference type="AlphaFoldDB" id="A0A2H3ER30"/>
<evidence type="ECO:0000313" key="9">
    <source>
        <dbReference type="Proteomes" id="UP000217790"/>
    </source>
</evidence>
<dbReference type="STRING" id="47427.A0A2H3ER30"/>
<dbReference type="OrthoDB" id="198885at2759"/>
<dbReference type="PANTHER" id="PTHR42909">
    <property type="entry name" value="ZGC:136858"/>
    <property type="match status" value="1"/>
</dbReference>
<keyword evidence="3" id="KW-0464">Manganese</keyword>
<dbReference type="Proteomes" id="UP000217790">
    <property type="component" value="Unassembled WGS sequence"/>
</dbReference>
<organism evidence="8 9">
    <name type="scientific">Armillaria gallica</name>
    <name type="common">Bulbous honey fungus</name>
    <name type="synonym">Armillaria bulbosa</name>
    <dbReference type="NCBI Taxonomy" id="47427"/>
    <lineage>
        <taxon>Eukaryota</taxon>
        <taxon>Fungi</taxon>
        <taxon>Dikarya</taxon>
        <taxon>Basidiomycota</taxon>
        <taxon>Agaricomycotina</taxon>
        <taxon>Agaricomycetes</taxon>
        <taxon>Agaricomycetidae</taxon>
        <taxon>Agaricales</taxon>
        <taxon>Marasmiineae</taxon>
        <taxon>Physalacriaceae</taxon>
        <taxon>Armillaria</taxon>
    </lineage>
</organism>
<feature type="domain" description="Carbohydrate kinase PfkB" evidence="7">
    <location>
        <begin position="367"/>
        <end position="526"/>
    </location>
</feature>
<dbReference type="OMA" id="FNCIIAT"/>
<dbReference type="InterPro" id="IPR007342">
    <property type="entry name" value="PsuG"/>
</dbReference>
<gene>
    <name evidence="8" type="ORF">ARMGADRAFT_983935</name>
</gene>
<keyword evidence="9" id="KW-1185">Reference proteome</keyword>
<keyword evidence="4" id="KW-0456">Lyase</keyword>
<dbReference type="EMBL" id="KZ293646">
    <property type="protein sequence ID" value="PBL01297.1"/>
    <property type="molecule type" value="Genomic_DNA"/>
</dbReference>
<dbReference type="Pfam" id="PF04227">
    <property type="entry name" value="Indigoidine_A"/>
    <property type="match status" value="1"/>
</dbReference>
<feature type="region of interest" description="Disordered" evidence="6">
    <location>
        <begin position="338"/>
        <end position="362"/>
    </location>
</feature>
<dbReference type="SUPFAM" id="SSF53613">
    <property type="entry name" value="Ribokinase-like"/>
    <property type="match status" value="1"/>
</dbReference>
<proteinExistence type="inferred from homology"/>
<evidence type="ECO:0000256" key="2">
    <source>
        <dbReference type="ARBA" id="ARBA00022801"/>
    </source>
</evidence>
<evidence type="ECO:0000256" key="3">
    <source>
        <dbReference type="ARBA" id="ARBA00023211"/>
    </source>
</evidence>
<evidence type="ECO:0000256" key="6">
    <source>
        <dbReference type="SAM" id="MobiDB-lite"/>
    </source>
</evidence>
<evidence type="ECO:0000259" key="7">
    <source>
        <dbReference type="Pfam" id="PF00294"/>
    </source>
</evidence>
<dbReference type="GO" id="GO:0016798">
    <property type="term" value="F:hydrolase activity, acting on glycosyl bonds"/>
    <property type="evidence" value="ECO:0007669"/>
    <property type="project" value="UniProtKB-KW"/>
</dbReference>
<dbReference type="HAMAP" id="MF_01876">
    <property type="entry name" value="PsiMP_glycosidase"/>
    <property type="match status" value="1"/>
</dbReference>
<sequence>MTILTRSISACLSRGHRARFSTATLAHRNAPLDIHPEIQEALATNKPVVALETTLVTHGFPYPVNYDLSLDLEEIVRSTGSIPATIGIIGGRVKIGLEKSELERLADRVRNPSVVKVSRRDIAPTIGARMDGGTTCSATLIFAALAGIKVFATGGLGGVHRGGQDSMDISADLFELTRCPVGLVSSGVKSILDIGRTLEYLETLGVPVVTYGKSREFPAFFSRSSGFQVPWNVANPSAAAKLLHTQWQLGMNNGILIAAPIPEEHEKVGSSIQQAVDQAVRESEENGMSKRGKEVTPWLLSRIVELTGGESLDSNVALLKNTALIGGQIAVQYQKMLSEPTAPASSPADKPRERSSKRHNDPFVPAQLAVVGSSAIDITAQANKGSDPNLATHSTVPGSVEMTLGGVARNIAEASHRVIRDPNSTLLLSPIGNDAFGRLLEDETRSMGMRSDGLVKTNLKTSVCNMFVDAEGHLLTGVADMGIIEAFDETTVLEHLRKHKPAIVAFDGNLSHATIESVVQFCYSEGIKTFFEPTSITKSTAILPSIQERVTRMDPTVSPITFASPNLLELAQIYRVAREEPYDLMAHPMWWKLVDGMALGQQYRTDLERLARKAVSTVDPSKGNLSFLVEKGIASMAVNLLPFIQHLIIKCGNLGVIVAMRKYDDDLSKVSAWEQEHVRSDRRIVAQGKWGHMVVLQHFPPLPIDTIANVTGAGDSFVGSFLAHLLRQPQSMDDPKLLEAIIDTAQRAAVLTLGSQRAVSPALSDLQI</sequence>
<dbReference type="FunCoup" id="A0A2H3ER30">
    <property type="interactions" value="24"/>
</dbReference>
<evidence type="ECO:0000256" key="4">
    <source>
        <dbReference type="ARBA" id="ARBA00023239"/>
    </source>
</evidence>
<dbReference type="Gene3D" id="3.40.1190.20">
    <property type="match status" value="1"/>
</dbReference>
<dbReference type="Pfam" id="PF00294">
    <property type="entry name" value="PfkB"/>
    <property type="match status" value="2"/>
</dbReference>
<accession>A0A2H3ER30</accession>
<dbReference type="InterPro" id="IPR011611">
    <property type="entry name" value="PfkB_dom"/>
</dbReference>